<reference evidence="2 3" key="1">
    <citation type="submission" date="2015-03" db="EMBL/GenBank/DDBJ databases">
        <authorList>
            <person name="Murphy D."/>
        </authorList>
    </citation>
    <scope>NUCLEOTIDE SEQUENCE [LARGE SCALE GENOMIC DNA]</scope>
    <source>
        <strain evidence="2 3">FCF326</strain>
    </source>
</reference>
<feature type="domain" description="Putative endonuclease SegE-like GIY-YIG" evidence="1">
    <location>
        <begin position="12"/>
        <end position="100"/>
    </location>
</feature>
<sequence>MSEWRMWYQDEEMIEEETACFVYMIQFTDSSEYYIGQKRVWVGTKDISTRKMETKQSNWEYYNSSSTEVKARIEAGEPHIKYILHGFPTYNEALHCESTLICLFASDYSCLNKALIAKFRFSKKLNAQHMGIVRRLIEDLS</sequence>
<organism evidence="2 3">
    <name type="scientific">Yersinia kristensenii</name>
    <dbReference type="NCBI Taxonomy" id="28152"/>
    <lineage>
        <taxon>Bacteria</taxon>
        <taxon>Pseudomonadati</taxon>
        <taxon>Pseudomonadota</taxon>
        <taxon>Gammaproteobacteria</taxon>
        <taxon>Enterobacterales</taxon>
        <taxon>Yersiniaceae</taxon>
        <taxon>Yersinia</taxon>
    </lineage>
</organism>
<evidence type="ECO:0000313" key="3">
    <source>
        <dbReference type="Proteomes" id="UP000045824"/>
    </source>
</evidence>
<dbReference type="EMBL" id="CPYI01000010">
    <property type="protein sequence ID" value="CNE94190.1"/>
    <property type="molecule type" value="Genomic_DNA"/>
</dbReference>
<dbReference type="Pfam" id="PF19835">
    <property type="entry name" value="SegE_GIY-YIG"/>
    <property type="match status" value="1"/>
</dbReference>
<accession>A0A0T9LGU6</accession>
<proteinExistence type="predicted"/>
<name>A0A0T9LGU6_YERKR</name>
<evidence type="ECO:0000259" key="1">
    <source>
        <dbReference type="Pfam" id="PF19835"/>
    </source>
</evidence>
<dbReference type="RefSeq" id="WP_046694730.1">
    <property type="nucleotide sequence ID" value="NZ_CAWMAB010000010.1"/>
</dbReference>
<protein>
    <recommendedName>
        <fullName evidence="1">Putative endonuclease SegE-like GIY-YIG domain-containing protein</fullName>
    </recommendedName>
</protein>
<dbReference type="Proteomes" id="UP000045824">
    <property type="component" value="Unassembled WGS sequence"/>
</dbReference>
<evidence type="ECO:0000313" key="2">
    <source>
        <dbReference type="EMBL" id="CNE94190.1"/>
    </source>
</evidence>
<dbReference type="AlphaFoldDB" id="A0A0T9LGU6"/>
<gene>
    <name evidence="2" type="ORF">ERS008491_02664</name>
</gene>
<dbReference type="InterPro" id="IPR045566">
    <property type="entry name" value="SegE-like_GIY-YIG"/>
</dbReference>